<protein>
    <submittedName>
        <fullName evidence="1">Uncharacterized protein</fullName>
    </submittedName>
</protein>
<name>A0A9P1DY12_9DINO</name>
<evidence type="ECO:0000313" key="1">
    <source>
        <dbReference type="EMBL" id="CAI4017088.1"/>
    </source>
</evidence>
<dbReference type="EMBL" id="CAMXCT010006620">
    <property type="protein sequence ID" value="CAI4017088.1"/>
    <property type="molecule type" value="Genomic_DNA"/>
</dbReference>
<sequence length="508" mass="56754">MTRDASWATEQRIRQVYEVEGVRKVLTAIQHGSQKRFLHYYAPRTGKTFVQASLAYWLMKLSEELGFSLVVIVNDREFLDSQSFAISTYFGDVICQPGGVVMRDPGRRDRAHHLQSSSRKVIEEHLLGRIRLDRLEIRPVATPVRCESSSTINRVDQQQRGSEVTPSEIHSNIMLLKIMLPGEKMKTLERDSLAALSKKASTGHMGTLKALSNAGASLAMKKVLINGEPRDHAHAKSVLEELQKVDVEAKKLLNLVSSIDTVKSARAAECFKAVQSIRQLLAEDASKLQVASRLGACEASLDALTKFGSFELDFGEFFGSFSTPFHAGRNAEFYRQIWALLTQLAVADQEAEKATSAKKSVDSLEDFDDSAEASRTATLLQKLRHAMASASPALLKAMKDEKAVDALRRVMAFGNLEHVKIAEDILNLFSDISEDAFKLAHYRHFLGLFSRATTFDSEDLKCVRNLFERALPRPEPDMFSLFFQRAARASSDLEGQIIRRFGLQQVGQ</sequence>
<dbReference type="EMBL" id="CAMXCT020006620">
    <property type="protein sequence ID" value="CAL1170463.1"/>
    <property type="molecule type" value="Genomic_DNA"/>
</dbReference>
<evidence type="ECO:0000313" key="3">
    <source>
        <dbReference type="Proteomes" id="UP001152797"/>
    </source>
</evidence>
<comment type="caution">
    <text evidence="1">The sequence shown here is derived from an EMBL/GenBank/DDBJ whole genome shotgun (WGS) entry which is preliminary data.</text>
</comment>
<dbReference type="EMBL" id="CAMXCT030006620">
    <property type="protein sequence ID" value="CAL4804400.1"/>
    <property type="molecule type" value="Genomic_DNA"/>
</dbReference>
<organism evidence="1">
    <name type="scientific">Cladocopium goreaui</name>
    <dbReference type="NCBI Taxonomy" id="2562237"/>
    <lineage>
        <taxon>Eukaryota</taxon>
        <taxon>Sar</taxon>
        <taxon>Alveolata</taxon>
        <taxon>Dinophyceae</taxon>
        <taxon>Suessiales</taxon>
        <taxon>Symbiodiniaceae</taxon>
        <taxon>Cladocopium</taxon>
    </lineage>
</organism>
<proteinExistence type="predicted"/>
<dbReference type="AlphaFoldDB" id="A0A9P1DY12"/>
<gene>
    <name evidence="1" type="ORF">C1SCF055_LOCUS41762</name>
</gene>
<keyword evidence="3" id="KW-1185">Reference proteome</keyword>
<reference evidence="2 3" key="2">
    <citation type="submission" date="2024-05" db="EMBL/GenBank/DDBJ databases">
        <authorList>
            <person name="Chen Y."/>
            <person name="Shah S."/>
            <person name="Dougan E. K."/>
            <person name="Thang M."/>
            <person name="Chan C."/>
        </authorList>
    </citation>
    <scope>NUCLEOTIDE SEQUENCE [LARGE SCALE GENOMIC DNA]</scope>
</reference>
<evidence type="ECO:0000313" key="2">
    <source>
        <dbReference type="EMBL" id="CAL4804400.1"/>
    </source>
</evidence>
<reference evidence="1" key="1">
    <citation type="submission" date="2022-10" db="EMBL/GenBank/DDBJ databases">
        <authorList>
            <person name="Chen Y."/>
            <person name="Dougan E. K."/>
            <person name="Chan C."/>
            <person name="Rhodes N."/>
            <person name="Thang M."/>
        </authorList>
    </citation>
    <scope>NUCLEOTIDE SEQUENCE</scope>
</reference>
<accession>A0A9P1DY12</accession>
<dbReference type="Proteomes" id="UP001152797">
    <property type="component" value="Unassembled WGS sequence"/>
</dbReference>